<keyword evidence="3" id="KW-1185">Reference proteome</keyword>
<dbReference type="PROSITE" id="PS51277">
    <property type="entry name" value="BURP"/>
    <property type="match status" value="1"/>
</dbReference>
<name>A0A6J1GL80_CUCMO</name>
<dbReference type="GeneID" id="111455347"/>
<reference evidence="4" key="1">
    <citation type="submission" date="2025-08" db="UniProtKB">
        <authorList>
            <consortium name="RefSeq"/>
        </authorList>
    </citation>
    <scope>IDENTIFICATION</scope>
    <source>
        <tissue evidence="4">Young leaves</tissue>
    </source>
</reference>
<evidence type="ECO:0000259" key="2">
    <source>
        <dbReference type="PROSITE" id="PS51277"/>
    </source>
</evidence>
<keyword evidence="1" id="KW-0732">Signal</keyword>
<dbReference type="KEGG" id="cmos:111455347"/>
<dbReference type="InterPro" id="IPR044816">
    <property type="entry name" value="BURP"/>
</dbReference>
<protein>
    <submittedName>
        <fullName evidence="4">BURP domain-containing protein BNM2A-like</fullName>
    </submittedName>
</protein>
<dbReference type="Pfam" id="PF03181">
    <property type="entry name" value="BURP"/>
    <property type="match status" value="1"/>
</dbReference>
<evidence type="ECO:0000313" key="4">
    <source>
        <dbReference type="RefSeq" id="XP_022952742.1"/>
    </source>
</evidence>
<feature type="domain" description="BURP" evidence="2">
    <location>
        <begin position="61"/>
        <end position="278"/>
    </location>
</feature>
<dbReference type="PANTHER" id="PTHR31236:SF41">
    <property type="entry name" value="BURP DOMAIN PROTEIN USPL1"/>
    <property type="match status" value="1"/>
</dbReference>
<gene>
    <name evidence="4" type="primary">LOC111455347</name>
</gene>
<dbReference type="SMART" id="SM01045">
    <property type="entry name" value="BURP"/>
    <property type="match status" value="1"/>
</dbReference>
<evidence type="ECO:0000313" key="3">
    <source>
        <dbReference type="Proteomes" id="UP000504609"/>
    </source>
</evidence>
<dbReference type="RefSeq" id="XP_022952742.1">
    <property type="nucleotide sequence ID" value="XM_023096974.1"/>
</dbReference>
<feature type="chain" id="PRO_5026898813" evidence="1">
    <location>
        <begin position="32"/>
        <end position="279"/>
    </location>
</feature>
<dbReference type="Proteomes" id="UP000504609">
    <property type="component" value="Unplaced"/>
</dbReference>
<evidence type="ECO:0000256" key="1">
    <source>
        <dbReference type="SAM" id="SignalP"/>
    </source>
</evidence>
<sequence>MEETKRMGSTRLASCFIFLLLLFLILKFAEGNTKAFDESDEKKDPMLIQMVTKIDPKLIVFFTINDLKQGKKLPIYFPKRDPSKSPPLFPKQTPNSIPFSLKNLPQILSSFSFPHASPQAQAIQQTLHQCELKPIKGETKFCATSMESMLAFVTTALATKPPFKLLKTSHLTNSNVHLQNYTFLEPPKQIAAPRLVACHTMPYPYAVYYCHYQEGDNSVLKIALEGDNGDLVEALAICHMDTSQWSPSHPSFRVLNIQPGSVPVCHFFPSDDLVWIPQD</sequence>
<organism evidence="3 4">
    <name type="scientific">Cucurbita moschata</name>
    <name type="common">Winter crookneck squash</name>
    <name type="synonym">Cucurbita pepo var. moschata</name>
    <dbReference type="NCBI Taxonomy" id="3662"/>
    <lineage>
        <taxon>Eukaryota</taxon>
        <taxon>Viridiplantae</taxon>
        <taxon>Streptophyta</taxon>
        <taxon>Embryophyta</taxon>
        <taxon>Tracheophyta</taxon>
        <taxon>Spermatophyta</taxon>
        <taxon>Magnoliopsida</taxon>
        <taxon>eudicotyledons</taxon>
        <taxon>Gunneridae</taxon>
        <taxon>Pentapetalae</taxon>
        <taxon>rosids</taxon>
        <taxon>fabids</taxon>
        <taxon>Cucurbitales</taxon>
        <taxon>Cucurbitaceae</taxon>
        <taxon>Cucurbiteae</taxon>
        <taxon>Cucurbita</taxon>
    </lineage>
</organism>
<feature type="signal peptide" evidence="1">
    <location>
        <begin position="1"/>
        <end position="31"/>
    </location>
</feature>
<proteinExistence type="predicted"/>
<accession>A0A6J1GL80</accession>
<dbReference type="InterPro" id="IPR004873">
    <property type="entry name" value="BURP_dom"/>
</dbReference>
<dbReference type="AlphaFoldDB" id="A0A6J1GL80"/>
<dbReference type="PANTHER" id="PTHR31236">
    <property type="entry name" value="BURP DOMAIN PROTEIN USPL1-LIKE"/>
    <property type="match status" value="1"/>
</dbReference>